<accession>C0CUK9</accession>
<evidence type="ECO:0000313" key="1">
    <source>
        <dbReference type="EMBL" id="EEG57209.1"/>
    </source>
</evidence>
<dbReference type="EMBL" id="ACCJ01000030">
    <property type="protein sequence ID" value="EEG57209.1"/>
    <property type="molecule type" value="Genomic_DNA"/>
</dbReference>
<dbReference type="Proteomes" id="UP000004756">
    <property type="component" value="Unassembled WGS sequence"/>
</dbReference>
<comment type="caution">
    <text evidence="1">The sequence shown here is derived from an EMBL/GenBank/DDBJ whole genome shotgun (WGS) entry which is preliminary data.</text>
</comment>
<dbReference type="HOGENOM" id="CLU_2153891_0_0_9"/>
<reference evidence="1 2" key="2">
    <citation type="submission" date="2009-02" db="EMBL/GenBank/DDBJ databases">
        <title>Draft genome sequence of Clostridium asparagiforme (DSM 15981).</title>
        <authorList>
            <person name="Sudarsanam P."/>
            <person name="Ley R."/>
            <person name="Guruge J."/>
            <person name="Turnbaugh P.J."/>
            <person name="Mahowald M."/>
            <person name="Liep D."/>
            <person name="Gordon J."/>
        </authorList>
    </citation>
    <scope>NUCLEOTIDE SEQUENCE [LARGE SCALE GENOMIC DNA]</scope>
    <source>
        <strain evidence="1 2">DSM 15981</strain>
    </source>
</reference>
<name>C0CUK9_9FIRM</name>
<protein>
    <submittedName>
        <fullName evidence="1">Uncharacterized protein</fullName>
    </submittedName>
</protein>
<proteinExistence type="predicted"/>
<evidence type="ECO:0000313" key="2">
    <source>
        <dbReference type="Proteomes" id="UP000004756"/>
    </source>
</evidence>
<sequence length="111" mass="12591">MFENSFPPSARPILRISSEGFLRSGRTKSRFAEHGSSRDFAPSGRGALRSAKQCSACSFCRALPHCPRFGRKEQKATDLSGPGLFFDANPQRFLRKFLSLFRSKYVRIRMI</sequence>
<gene>
    <name evidence="1" type="ORF">CLOSTASPAR_00701</name>
</gene>
<dbReference type="AlphaFoldDB" id="C0CUK9"/>
<reference evidence="1 2" key="1">
    <citation type="submission" date="2009-01" db="EMBL/GenBank/DDBJ databases">
        <authorList>
            <person name="Fulton L."/>
            <person name="Clifton S."/>
            <person name="Fulton B."/>
            <person name="Xu J."/>
            <person name="Minx P."/>
            <person name="Pepin K.H."/>
            <person name="Johnson M."/>
            <person name="Bhonagiri V."/>
            <person name="Nash W.E."/>
            <person name="Mardis E.R."/>
            <person name="Wilson R.K."/>
        </authorList>
    </citation>
    <scope>NUCLEOTIDE SEQUENCE [LARGE SCALE GENOMIC DNA]</scope>
    <source>
        <strain evidence="1 2">DSM 15981</strain>
    </source>
</reference>
<keyword evidence="2" id="KW-1185">Reference proteome</keyword>
<organism evidence="1 2">
    <name type="scientific">[Clostridium] asparagiforme DSM 15981</name>
    <dbReference type="NCBI Taxonomy" id="518636"/>
    <lineage>
        <taxon>Bacteria</taxon>
        <taxon>Bacillati</taxon>
        <taxon>Bacillota</taxon>
        <taxon>Clostridia</taxon>
        <taxon>Lachnospirales</taxon>
        <taxon>Lachnospiraceae</taxon>
        <taxon>Enterocloster</taxon>
    </lineage>
</organism>